<keyword evidence="4" id="KW-1185">Reference proteome</keyword>
<evidence type="ECO:0000256" key="1">
    <source>
        <dbReference type="SAM" id="Phobius"/>
    </source>
</evidence>
<dbReference type="Proteomes" id="UP001374803">
    <property type="component" value="Chromosome"/>
</dbReference>
<evidence type="ECO:0000313" key="3">
    <source>
        <dbReference type="EMBL" id="WXB06955.1"/>
    </source>
</evidence>
<proteinExistence type="predicted"/>
<keyword evidence="1" id="KW-0812">Transmembrane</keyword>
<gene>
    <name evidence="3" type="ORF">LVJ94_06855</name>
</gene>
<feature type="transmembrane region" description="Helical" evidence="1">
    <location>
        <begin position="35"/>
        <end position="60"/>
    </location>
</feature>
<accession>A0ABZ2L9E8</accession>
<keyword evidence="1" id="KW-0472">Membrane</keyword>
<protein>
    <submittedName>
        <fullName evidence="3">DUF4328 domain-containing protein</fullName>
    </submittedName>
</protein>
<dbReference type="Pfam" id="PF14219">
    <property type="entry name" value="DUF4328"/>
    <property type="match status" value="1"/>
</dbReference>
<name>A0ABZ2L9E8_9BACT</name>
<sequence>MENPYSPPAASYGQYLSPQDAWSRYGGFVPLKTRMVWASVAIMLSVASSVILAIAQTVLAGQVTGNGENVGAALILLACAALSFLCRCLAALAFCLWIHRAASNVHARGGAMSFTPGWCVGWFFIPFAHLVKPYRAVMELWFASNPESPRHKGIVDVWWATWLIMGFIETATSRINDLSVAGTIGLGGSLFGLVAAVFCVQVMSEISQRQLDGTATKPVGRDGASANG</sequence>
<dbReference type="RefSeq" id="WP_394836612.1">
    <property type="nucleotide sequence ID" value="NZ_CP089929.1"/>
</dbReference>
<dbReference type="EMBL" id="CP089983">
    <property type="protein sequence ID" value="WXB06955.1"/>
    <property type="molecule type" value="Genomic_DNA"/>
</dbReference>
<evidence type="ECO:0000259" key="2">
    <source>
        <dbReference type="Pfam" id="PF14219"/>
    </source>
</evidence>
<organism evidence="3 4">
    <name type="scientific">Pendulispora rubella</name>
    <dbReference type="NCBI Taxonomy" id="2741070"/>
    <lineage>
        <taxon>Bacteria</taxon>
        <taxon>Pseudomonadati</taxon>
        <taxon>Myxococcota</taxon>
        <taxon>Myxococcia</taxon>
        <taxon>Myxococcales</taxon>
        <taxon>Sorangiineae</taxon>
        <taxon>Pendulisporaceae</taxon>
        <taxon>Pendulispora</taxon>
    </lineage>
</organism>
<feature type="domain" description="DUF4328" evidence="2">
    <location>
        <begin position="73"/>
        <end position="207"/>
    </location>
</feature>
<feature type="transmembrane region" description="Helical" evidence="1">
    <location>
        <begin position="72"/>
        <end position="99"/>
    </location>
</feature>
<reference evidence="3" key="1">
    <citation type="submission" date="2021-12" db="EMBL/GenBank/DDBJ databases">
        <title>Discovery of the Pendulisporaceae a myxobacterial family with distinct sporulation behavior and unique specialized metabolism.</title>
        <authorList>
            <person name="Garcia R."/>
            <person name="Popoff A."/>
            <person name="Bader C.D."/>
            <person name="Loehr J."/>
            <person name="Walesch S."/>
            <person name="Walt C."/>
            <person name="Boldt J."/>
            <person name="Bunk B."/>
            <person name="Haeckl F.J.F.P.J."/>
            <person name="Gunesch A.P."/>
            <person name="Birkelbach J."/>
            <person name="Nuebel U."/>
            <person name="Pietschmann T."/>
            <person name="Bach T."/>
            <person name="Mueller R."/>
        </authorList>
    </citation>
    <scope>NUCLEOTIDE SEQUENCE</scope>
    <source>
        <strain evidence="3">MSr11367</strain>
    </source>
</reference>
<evidence type="ECO:0000313" key="4">
    <source>
        <dbReference type="Proteomes" id="UP001374803"/>
    </source>
</evidence>
<feature type="transmembrane region" description="Helical" evidence="1">
    <location>
        <begin position="111"/>
        <end position="132"/>
    </location>
</feature>
<keyword evidence="1" id="KW-1133">Transmembrane helix</keyword>
<dbReference type="InterPro" id="IPR025565">
    <property type="entry name" value="DUF4328"/>
</dbReference>
<feature type="transmembrane region" description="Helical" evidence="1">
    <location>
        <begin position="178"/>
        <end position="200"/>
    </location>
</feature>